<dbReference type="Proteomes" id="UP001141806">
    <property type="component" value="Unassembled WGS sequence"/>
</dbReference>
<comment type="caution">
    <text evidence="1">The sequence shown here is derived from an EMBL/GenBank/DDBJ whole genome shotgun (WGS) entry which is preliminary data.</text>
</comment>
<evidence type="ECO:0000313" key="1">
    <source>
        <dbReference type="EMBL" id="KAJ4982315.1"/>
    </source>
</evidence>
<evidence type="ECO:0000313" key="2">
    <source>
        <dbReference type="Proteomes" id="UP001141806"/>
    </source>
</evidence>
<dbReference type="OrthoDB" id="1750221at2759"/>
<protein>
    <submittedName>
        <fullName evidence="1">Uncharacterized protein</fullName>
    </submittedName>
</protein>
<proteinExistence type="predicted"/>
<accession>A0A9Q0R3S3</accession>
<reference evidence="1" key="1">
    <citation type="journal article" date="2023" name="Plant J.">
        <title>The genome of the king protea, Protea cynaroides.</title>
        <authorList>
            <person name="Chang J."/>
            <person name="Duong T.A."/>
            <person name="Schoeman C."/>
            <person name="Ma X."/>
            <person name="Roodt D."/>
            <person name="Barker N."/>
            <person name="Li Z."/>
            <person name="Van de Peer Y."/>
            <person name="Mizrachi E."/>
        </authorList>
    </citation>
    <scope>NUCLEOTIDE SEQUENCE</scope>
    <source>
        <tissue evidence="1">Young leaves</tissue>
    </source>
</reference>
<sequence>MVNTCNFIELPSHGPQYTWSNRRREAANIRIKLDWVFVNPRSSWAKHPFLYEVMWSRHFHSRRVVKRVWSIPDSAGSASLNLQQKLTATQSDFKSHSGPHIDTQREQVLQQQLAELLSLEALFWRQKSRIDWLKLGDANTSFFHTTTI</sequence>
<keyword evidence="2" id="KW-1185">Reference proteome</keyword>
<gene>
    <name evidence="1" type="ORF">NE237_033152</name>
</gene>
<dbReference type="AlphaFoldDB" id="A0A9Q0R3S3"/>
<dbReference type="EMBL" id="JAMYWD010000001">
    <property type="protein sequence ID" value="KAJ4982315.1"/>
    <property type="molecule type" value="Genomic_DNA"/>
</dbReference>
<organism evidence="1 2">
    <name type="scientific">Protea cynaroides</name>
    <dbReference type="NCBI Taxonomy" id="273540"/>
    <lineage>
        <taxon>Eukaryota</taxon>
        <taxon>Viridiplantae</taxon>
        <taxon>Streptophyta</taxon>
        <taxon>Embryophyta</taxon>
        <taxon>Tracheophyta</taxon>
        <taxon>Spermatophyta</taxon>
        <taxon>Magnoliopsida</taxon>
        <taxon>Proteales</taxon>
        <taxon>Proteaceae</taxon>
        <taxon>Protea</taxon>
    </lineage>
</organism>
<name>A0A9Q0R3S3_9MAGN</name>